<organism evidence="1">
    <name type="scientific">Woronichinia naegeliana WA131</name>
    <dbReference type="NCBI Taxonomy" id="2824559"/>
    <lineage>
        <taxon>Bacteria</taxon>
        <taxon>Bacillati</taxon>
        <taxon>Cyanobacteriota</taxon>
        <taxon>Cyanophyceae</taxon>
        <taxon>Synechococcales</taxon>
        <taxon>Coelosphaeriaceae</taxon>
        <taxon>Woronichinia</taxon>
    </lineage>
</organism>
<sequence length="170" mass="18594">MKIKSAVINLSLGFLGSLLVSNFPQYLGFNPEKASAQTPSCPLSADIAVTFLNSECKEVVLDKPQNFYRYFGNNVSKYGRYLTSNQYTTNVDVIRNLALDQSWQPPNPASMKVTVTLPAGTTVYQGIVAPQNPASCYPGGGQQTFIKDSRDPNIKWSDGESITVKPFSCP</sequence>
<dbReference type="KEGG" id="wna:KA717_28790"/>
<accession>A0A977PVN4</accession>
<dbReference type="Proteomes" id="UP001065613">
    <property type="component" value="Chromosome"/>
</dbReference>
<reference evidence="1" key="1">
    <citation type="submission" date="2021-04" db="EMBL/GenBank/DDBJ databases">
        <title>Genome sequence of Woronichinia naegeliana from Washington state freshwater lake bloom.</title>
        <authorList>
            <person name="Dreher T.W."/>
        </authorList>
    </citation>
    <scope>NUCLEOTIDE SEQUENCE</scope>
    <source>
        <strain evidence="1">WA131</strain>
    </source>
</reference>
<proteinExistence type="predicted"/>
<dbReference type="AlphaFoldDB" id="A0A977PVN4"/>
<evidence type="ECO:0000313" key="1">
    <source>
        <dbReference type="EMBL" id="UXE59710.1"/>
    </source>
</evidence>
<name>A0A977PVN4_9CYAN</name>
<dbReference type="EMBL" id="CP073041">
    <property type="protein sequence ID" value="UXE59710.1"/>
    <property type="molecule type" value="Genomic_DNA"/>
</dbReference>
<protein>
    <submittedName>
        <fullName evidence="1">Uncharacterized protein</fullName>
    </submittedName>
</protein>
<gene>
    <name evidence="1" type="ORF">KA717_28790</name>
</gene>